<dbReference type="Gene3D" id="3.90.550.10">
    <property type="entry name" value="Spore Coat Polysaccharide Biosynthesis Protein SpsA, Chain A"/>
    <property type="match status" value="1"/>
</dbReference>
<dbReference type="InterPro" id="IPR029044">
    <property type="entry name" value="Nucleotide-diphossugar_trans"/>
</dbReference>
<dbReference type="Proteomes" id="UP000199310">
    <property type="component" value="Unassembled WGS sequence"/>
</dbReference>
<dbReference type="OrthoDB" id="695971at2"/>
<dbReference type="STRING" id="29529.SAMN04488122_4771"/>
<evidence type="ECO:0000313" key="2">
    <source>
        <dbReference type="Proteomes" id="UP000199310"/>
    </source>
</evidence>
<dbReference type="EMBL" id="FOJG01000002">
    <property type="protein sequence ID" value="SEW52328.1"/>
    <property type="molecule type" value="Genomic_DNA"/>
</dbReference>
<gene>
    <name evidence="1" type="ORF">SAMN04488122_4771</name>
</gene>
<proteinExistence type="predicted"/>
<sequence length="279" mass="32760">MREKKSFISYLATDDFLPGILVLHESLKNHNPHIPFLVITSDEVSSDTIKLLNYLSIPSKQVAPVNNPNPIINVNRNFRVTYTKLRIFELTEFSKIVYLDADMIVLGNIENLFHAPHMSAVIAGGFLPKNHSWEDLNSGLLVIEPDQRLFNRMIMQIDKLSSIDGGDQGFLQSFFPEWPTEKHKHLDHKYNIPTQYVDSYCHLNNCSLAERSDKILIIHYWAYYKPWKYKQPENNRYHYREAICIWIKHYDMIIESLSKKNIIGGIYDYLNRIHEIIHQ</sequence>
<dbReference type="AlphaFoldDB" id="A0A1I0S8G0"/>
<dbReference type="GO" id="GO:0016757">
    <property type="term" value="F:glycosyltransferase activity"/>
    <property type="evidence" value="ECO:0007669"/>
    <property type="project" value="InterPro"/>
</dbReference>
<dbReference type="Pfam" id="PF01501">
    <property type="entry name" value="Glyco_transf_8"/>
    <property type="match status" value="1"/>
</dbReference>
<evidence type="ECO:0000313" key="1">
    <source>
        <dbReference type="EMBL" id="SEW52328.1"/>
    </source>
</evidence>
<protein>
    <submittedName>
        <fullName evidence="1">Glycosyl transferase family 8</fullName>
    </submittedName>
</protein>
<keyword evidence="2" id="KW-1185">Reference proteome</keyword>
<dbReference type="SUPFAM" id="SSF53448">
    <property type="entry name" value="Nucleotide-diphospho-sugar transferases"/>
    <property type="match status" value="1"/>
</dbReference>
<organism evidence="1 2">
    <name type="scientific">Chitinophaga arvensicola</name>
    <dbReference type="NCBI Taxonomy" id="29529"/>
    <lineage>
        <taxon>Bacteria</taxon>
        <taxon>Pseudomonadati</taxon>
        <taxon>Bacteroidota</taxon>
        <taxon>Chitinophagia</taxon>
        <taxon>Chitinophagales</taxon>
        <taxon>Chitinophagaceae</taxon>
        <taxon>Chitinophaga</taxon>
    </lineage>
</organism>
<dbReference type="PANTHER" id="PTHR11183">
    <property type="entry name" value="GLYCOGENIN SUBFAMILY MEMBER"/>
    <property type="match status" value="1"/>
</dbReference>
<accession>A0A1I0S8G0</accession>
<keyword evidence="1" id="KW-0808">Transferase</keyword>
<dbReference type="RefSeq" id="WP_089898704.1">
    <property type="nucleotide sequence ID" value="NZ_FOJG01000002.1"/>
</dbReference>
<name>A0A1I0S8G0_9BACT</name>
<dbReference type="InterPro" id="IPR050587">
    <property type="entry name" value="GNT1/Glycosyltrans_8"/>
</dbReference>
<reference evidence="2" key="1">
    <citation type="submission" date="2016-10" db="EMBL/GenBank/DDBJ databases">
        <authorList>
            <person name="Varghese N."/>
            <person name="Submissions S."/>
        </authorList>
    </citation>
    <scope>NUCLEOTIDE SEQUENCE [LARGE SCALE GENOMIC DNA]</scope>
    <source>
        <strain evidence="2">DSM 3695</strain>
    </source>
</reference>
<dbReference type="InterPro" id="IPR002495">
    <property type="entry name" value="Glyco_trans_8"/>
</dbReference>